<keyword evidence="3" id="KW-1185">Reference proteome</keyword>
<feature type="region of interest" description="Disordered" evidence="1">
    <location>
        <begin position="204"/>
        <end position="232"/>
    </location>
</feature>
<evidence type="ECO:0000313" key="2">
    <source>
        <dbReference type="EMBL" id="MXQ93607.1"/>
    </source>
</evidence>
<evidence type="ECO:0000256" key="1">
    <source>
        <dbReference type="SAM" id="MobiDB-lite"/>
    </source>
</evidence>
<feature type="region of interest" description="Disordered" evidence="1">
    <location>
        <begin position="66"/>
        <end position="94"/>
    </location>
</feature>
<dbReference type="EMBL" id="VBQZ03000096">
    <property type="protein sequence ID" value="MXQ93607.1"/>
    <property type="molecule type" value="Genomic_DNA"/>
</dbReference>
<accession>A0A6B0RXV3</accession>
<organism evidence="2 3">
    <name type="scientific">Bos mutus</name>
    <name type="common">wild yak</name>
    <dbReference type="NCBI Taxonomy" id="72004"/>
    <lineage>
        <taxon>Eukaryota</taxon>
        <taxon>Metazoa</taxon>
        <taxon>Chordata</taxon>
        <taxon>Craniata</taxon>
        <taxon>Vertebrata</taxon>
        <taxon>Euteleostomi</taxon>
        <taxon>Mammalia</taxon>
        <taxon>Eutheria</taxon>
        <taxon>Laurasiatheria</taxon>
        <taxon>Artiodactyla</taxon>
        <taxon>Ruminantia</taxon>
        <taxon>Pecora</taxon>
        <taxon>Bovidae</taxon>
        <taxon>Bovinae</taxon>
        <taxon>Bos</taxon>
    </lineage>
</organism>
<dbReference type="Proteomes" id="UP000322234">
    <property type="component" value="Unassembled WGS sequence"/>
</dbReference>
<comment type="caution">
    <text evidence="2">The sequence shown here is derived from an EMBL/GenBank/DDBJ whole genome shotgun (WGS) entry which is preliminary data.</text>
</comment>
<evidence type="ECO:0000313" key="3">
    <source>
        <dbReference type="Proteomes" id="UP000322234"/>
    </source>
</evidence>
<sequence length="232" mass="24374">MPPGPSCSDCCFTTEDGHALCPAAPILAFAHTGPSACIALSPLTEQMPTVLNPCWVPGMGGCPPRAPTPGLPSLHELSGDELESPGGPGLAPGSSNAHVAMGTGFDLHSPSPMCPSSVVTSGAACYQRATWWHRPVLMINDVLGPQGSERGGRHGGSEAAWEEGENQVYEMPTLHPRFYQCTDTYESQGGAFEKAELCRPGALADSVEQPPASPLPVCSSSEKKRSFSWLHH</sequence>
<gene>
    <name evidence="2" type="ORF">E5288_WYG022295</name>
</gene>
<name>A0A6B0RXV3_9CETA</name>
<reference evidence="2" key="1">
    <citation type="submission" date="2019-10" db="EMBL/GenBank/DDBJ databases">
        <title>The sequence and de novo assembly of the wild yak genome.</title>
        <authorList>
            <person name="Liu Y."/>
        </authorList>
    </citation>
    <scope>NUCLEOTIDE SEQUENCE [LARGE SCALE GENOMIC DNA]</scope>
    <source>
        <strain evidence="2">WY2019</strain>
    </source>
</reference>
<protein>
    <submittedName>
        <fullName evidence="2">Uncharacterized protein</fullName>
    </submittedName>
</protein>
<dbReference type="AlphaFoldDB" id="A0A6B0RXV3"/>
<proteinExistence type="predicted"/>